<proteinExistence type="predicted"/>
<dbReference type="AlphaFoldDB" id="D8LB57"/>
<evidence type="ECO:0000313" key="1">
    <source>
        <dbReference type="EMBL" id="CBN76566.1"/>
    </source>
</evidence>
<dbReference type="EMBL" id="FN649726">
    <property type="protein sequence ID" value="CBN76566.1"/>
    <property type="molecule type" value="Genomic_DNA"/>
</dbReference>
<keyword evidence="2" id="KW-1185">Reference proteome</keyword>
<protein>
    <submittedName>
        <fullName evidence="1">Uncharacterized protein</fullName>
    </submittedName>
</protein>
<gene>
    <name evidence="1" type="ORF">Esi_0000_0253</name>
</gene>
<dbReference type="EMBL" id="FN647682">
    <property type="protein sequence ID" value="CBN76566.1"/>
    <property type="molecule type" value="Genomic_DNA"/>
</dbReference>
<accession>D8LB57</accession>
<dbReference type="OrthoDB" id="43861at2759"/>
<name>D8LB57_ECTSI</name>
<dbReference type="InParanoid" id="D8LB57"/>
<sequence length="157" mass="15843">MVAPYVAKGAVVVATLACGGSAFSIPPSSAASAAAGVAGARPSSRHVMAAEAAPGPGSSDYSAAELPTSRKDVLGAVFGAAAMSSFAFVSAADAKDDPALKGTKADPEFVTCLSDCIYFCTKSKEQSRSRQECIPECRQTCAKTKAQGMIGAPRTSE</sequence>
<reference evidence="1 2" key="1">
    <citation type="journal article" date="2010" name="Nature">
        <title>The Ectocarpus genome and the independent evolution of multicellularity in brown algae.</title>
        <authorList>
            <person name="Cock J.M."/>
            <person name="Sterck L."/>
            <person name="Rouze P."/>
            <person name="Scornet D."/>
            <person name="Allen A.E."/>
            <person name="Amoutzias G."/>
            <person name="Anthouard V."/>
            <person name="Artiguenave F."/>
            <person name="Aury J.M."/>
            <person name="Badger J.H."/>
            <person name="Beszteri B."/>
            <person name="Billiau K."/>
            <person name="Bonnet E."/>
            <person name="Bothwell J.H."/>
            <person name="Bowler C."/>
            <person name="Boyen C."/>
            <person name="Brownlee C."/>
            <person name="Carrano C.J."/>
            <person name="Charrier B."/>
            <person name="Cho G.Y."/>
            <person name="Coelho S.M."/>
            <person name="Collen J."/>
            <person name="Corre E."/>
            <person name="Da Silva C."/>
            <person name="Delage L."/>
            <person name="Delaroque N."/>
            <person name="Dittami S.M."/>
            <person name="Doulbeau S."/>
            <person name="Elias M."/>
            <person name="Farnham G."/>
            <person name="Gachon C.M."/>
            <person name="Gschloessl B."/>
            <person name="Heesch S."/>
            <person name="Jabbari K."/>
            <person name="Jubin C."/>
            <person name="Kawai H."/>
            <person name="Kimura K."/>
            <person name="Kloareg B."/>
            <person name="Kupper F.C."/>
            <person name="Lang D."/>
            <person name="Le Bail A."/>
            <person name="Leblanc C."/>
            <person name="Lerouge P."/>
            <person name="Lohr M."/>
            <person name="Lopez P.J."/>
            <person name="Martens C."/>
            <person name="Maumus F."/>
            <person name="Michel G."/>
            <person name="Miranda-Saavedra D."/>
            <person name="Morales J."/>
            <person name="Moreau H."/>
            <person name="Motomura T."/>
            <person name="Nagasato C."/>
            <person name="Napoli C.A."/>
            <person name="Nelson D.R."/>
            <person name="Nyvall-Collen P."/>
            <person name="Peters A.F."/>
            <person name="Pommier C."/>
            <person name="Potin P."/>
            <person name="Poulain J."/>
            <person name="Quesneville H."/>
            <person name="Read B."/>
            <person name="Rensing S.A."/>
            <person name="Ritter A."/>
            <person name="Rousvoal S."/>
            <person name="Samanta M."/>
            <person name="Samson G."/>
            <person name="Schroeder D.C."/>
            <person name="Segurens B."/>
            <person name="Strittmatter M."/>
            <person name="Tonon T."/>
            <person name="Tregear J.W."/>
            <person name="Valentin K."/>
            <person name="von Dassow P."/>
            <person name="Yamagishi T."/>
            <person name="Van de Peer Y."/>
            <person name="Wincker P."/>
        </authorList>
    </citation>
    <scope>NUCLEOTIDE SEQUENCE [LARGE SCALE GENOMIC DNA]</scope>
    <source>
        <strain evidence="2">Ec32 / CCAP1310/4</strain>
    </source>
</reference>
<dbReference type="eggNOG" id="ENOG502SFIZ">
    <property type="taxonomic scope" value="Eukaryota"/>
</dbReference>
<dbReference type="Proteomes" id="UP000002630">
    <property type="component" value="Linkage Group LG01"/>
</dbReference>
<organism evidence="1 2">
    <name type="scientific">Ectocarpus siliculosus</name>
    <name type="common">Brown alga</name>
    <name type="synonym">Conferva siliculosa</name>
    <dbReference type="NCBI Taxonomy" id="2880"/>
    <lineage>
        <taxon>Eukaryota</taxon>
        <taxon>Sar</taxon>
        <taxon>Stramenopiles</taxon>
        <taxon>Ochrophyta</taxon>
        <taxon>PX clade</taxon>
        <taxon>Phaeophyceae</taxon>
        <taxon>Ectocarpales</taxon>
        <taxon>Ectocarpaceae</taxon>
        <taxon>Ectocarpus</taxon>
    </lineage>
</organism>
<evidence type="ECO:0000313" key="2">
    <source>
        <dbReference type="Proteomes" id="UP000002630"/>
    </source>
</evidence>